<evidence type="ECO:0000313" key="1">
    <source>
        <dbReference type="EMBL" id="KAK3950392.1"/>
    </source>
</evidence>
<feature type="non-terminal residue" evidence="1">
    <location>
        <position position="104"/>
    </location>
</feature>
<dbReference type="AlphaFoldDB" id="A0AAN6NQX3"/>
<gene>
    <name evidence="1" type="ORF">QBC32DRAFT_196837</name>
</gene>
<proteinExistence type="predicted"/>
<sequence>TIGDIACLKDFNWKGRTDEERSILTALNPGHDMMRASAHPCIVLKTDRKHALVTTILAHNSGPWDQWRALSPKWKAVRMMSFAGARRQNSQRAFLRLSLGHGPR</sequence>
<dbReference type="EMBL" id="MU859179">
    <property type="protein sequence ID" value="KAK3950392.1"/>
    <property type="molecule type" value="Genomic_DNA"/>
</dbReference>
<reference evidence="1" key="1">
    <citation type="journal article" date="2023" name="Mol. Phylogenet. Evol.">
        <title>Genome-scale phylogeny and comparative genomics of the fungal order Sordariales.</title>
        <authorList>
            <person name="Hensen N."/>
            <person name="Bonometti L."/>
            <person name="Westerberg I."/>
            <person name="Brannstrom I.O."/>
            <person name="Guillou S."/>
            <person name="Cros-Aarteil S."/>
            <person name="Calhoun S."/>
            <person name="Haridas S."/>
            <person name="Kuo A."/>
            <person name="Mondo S."/>
            <person name="Pangilinan J."/>
            <person name="Riley R."/>
            <person name="LaButti K."/>
            <person name="Andreopoulos B."/>
            <person name="Lipzen A."/>
            <person name="Chen C."/>
            <person name="Yan M."/>
            <person name="Daum C."/>
            <person name="Ng V."/>
            <person name="Clum A."/>
            <person name="Steindorff A."/>
            <person name="Ohm R.A."/>
            <person name="Martin F."/>
            <person name="Silar P."/>
            <person name="Natvig D.O."/>
            <person name="Lalanne C."/>
            <person name="Gautier V."/>
            <person name="Ament-Velasquez S.L."/>
            <person name="Kruys A."/>
            <person name="Hutchinson M.I."/>
            <person name="Powell A.J."/>
            <person name="Barry K."/>
            <person name="Miller A.N."/>
            <person name="Grigoriev I.V."/>
            <person name="Debuchy R."/>
            <person name="Gladieux P."/>
            <person name="Hiltunen Thoren M."/>
            <person name="Johannesson H."/>
        </authorList>
    </citation>
    <scope>NUCLEOTIDE SEQUENCE</scope>
    <source>
        <strain evidence="1">CBS 626.80</strain>
    </source>
</reference>
<name>A0AAN6NQX3_9PEZI</name>
<organism evidence="1 2">
    <name type="scientific">Pseudoneurospora amorphoporcata</name>
    <dbReference type="NCBI Taxonomy" id="241081"/>
    <lineage>
        <taxon>Eukaryota</taxon>
        <taxon>Fungi</taxon>
        <taxon>Dikarya</taxon>
        <taxon>Ascomycota</taxon>
        <taxon>Pezizomycotina</taxon>
        <taxon>Sordariomycetes</taxon>
        <taxon>Sordariomycetidae</taxon>
        <taxon>Sordariales</taxon>
        <taxon>Sordariaceae</taxon>
        <taxon>Pseudoneurospora</taxon>
    </lineage>
</organism>
<feature type="non-terminal residue" evidence="1">
    <location>
        <position position="1"/>
    </location>
</feature>
<reference evidence="1" key="2">
    <citation type="submission" date="2023-06" db="EMBL/GenBank/DDBJ databases">
        <authorList>
            <consortium name="Lawrence Berkeley National Laboratory"/>
            <person name="Mondo S.J."/>
            <person name="Hensen N."/>
            <person name="Bonometti L."/>
            <person name="Westerberg I."/>
            <person name="Brannstrom I.O."/>
            <person name="Guillou S."/>
            <person name="Cros-Aarteil S."/>
            <person name="Calhoun S."/>
            <person name="Haridas S."/>
            <person name="Kuo A."/>
            <person name="Pangilinan J."/>
            <person name="Riley R."/>
            <person name="Labutti K."/>
            <person name="Andreopoulos B."/>
            <person name="Lipzen A."/>
            <person name="Chen C."/>
            <person name="Yanf M."/>
            <person name="Daum C."/>
            <person name="Ng V."/>
            <person name="Clum A."/>
            <person name="Steindorff A."/>
            <person name="Ohm R."/>
            <person name="Martin F."/>
            <person name="Silar P."/>
            <person name="Natvig D."/>
            <person name="Lalanne C."/>
            <person name="Gautier V."/>
            <person name="Ament-Velasquez S.L."/>
            <person name="Kruys A."/>
            <person name="Hutchinson M.I."/>
            <person name="Powell A.J."/>
            <person name="Barry K."/>
            <person name="Miller A.N."/>
            <person name="Grigoriev I.V."/>
            <person name="Debuchy R."/>
            <person name="Gladieux P."/>
            <person name="Thoren M.H."/>
            <person name="Johannesson H."/>
        </authorList>
    </citation>
    <scope>NUCLEOTIDE SEQUENCE</scope>
    <source>
        <strain evidence="1">CBS 626.80</strain>
    </source>
</reference>
<accession>A0AAN6NQX3</accession>
<dbReference type="Proteomes" id="UP001303222">
    <property type="component" value="Unassembled WGS sequence"/>
</dbReference>
<comment type="caution">
    <text evidence="1">The sequence shown here is derived from an EMBL/GenBank/DDBJ whole genome shotgun (WGS) entry which is preliminary data.</text>
</comment>
<protein>
    <submittedName>
        <fullName evidence="1">Uncharacterized protein</fullName>
    </submittedName>
</protein>
<keyword evidence="2" id="KW-1185">Reference proteome</keyword>
<evidence type="ECO:0000313" key="2">
    <source>
        <dbReference type="Proteomes" id="UP001303222"/>
    </source>
</evidence>